<dbReference type="RefSeq" id="WP_094885618.1">
    <property type="nucleotide sequence ID" value="NZ_NPMS01000004.1"/>
</dbReference>
<organism evidence="5 6">
    <name type="scientific">Virgibacillus indicus</name>
    <dbReference type="NCBI Taxonomy" id="2024554"/>
    <lineage>
        <taxon>Bacteria</taxon>
        <taxon>Bacillati</taxon>
        <taxon>Bacillota</taxon>
        <taxon>Bacilli</taxon>
        <taxon>Bacillales</taxon>
        <taxon>Bacillaceae</taxon>
        <taxon>Virgibacillus</taxon>
    </lineage>
</organism>
<dbReference type="SUPFAM" id="SSF46785">
    <property type="entry name" value="Winged helix' DNA-binding domain"/>
    <property type="match status" value="1"/>
</dbReference>
<dbReference type="PANTHER" id="PTHR38445">
    <property type="entry name" value="HTH-TYPE TRANSCRIPTIONAL REPRESSOR YTRA"/>
    <property type="match status" value="1"/>
</dbReference>
<dbReference type="Pfam" id="PF00392">
    <property type="entry name" value="GntR"/>
    <property type="match status" value="1"/>
</dbReference>
<dbReference type="GO" id="GO:0003700">
    <property type="term" value="F:DNA-binding transcription factor activity"/>
    <property type="evidence" value="ECO:0007669"/>
    <property type="project" value="InterPro"/>
</dbReference>
<sequence>MGIDFDANKPIYQQLVNRISSEIIRGVRQGGEKLPSVREYALEAGVNANTIQRVYRELENLQIVVTKRGQGTFITDNHKRLDTLRETMKVEFIQQFIRDMKDMGFSTQEMVESIQSEGRDKK</sequence>
<evidence type="ECO:0000313" key="6">
    <source>
        <dbReference type="Proteomes" id="UP000216498"/>
    </source>
</evidence>
<dbReference type="CDD" id="cd07377">
    <property type="entry name" value="WHTH_GntR"/>
    <property type="match status" value="1"/>
</dbReference>
<dbReference type="EMBL" id="NPMS01000004">
    <property type="protein sequence ID" value="OZU88521.1"/>
    <property type="molecule type" value="Genomic_DNA"/>
</dbReference>
<keyword evidence="3" id="KW-0804">Transcription</keyword>
<dbReference type="PANTHER" id="PTHR38445:SF6">
    <property type="entry name" value="GNTR-FAMILY TRANSCRIPTIONAL REGULATOR"/>
    <property type="match status" value="1"/>
</dbReference>
<dbReference type="InterPro" id="IPR036390">
    <property type="entry name" value="WH_DNA-bd_sf"/>
</dbReference>
<keyword evidence="6" id="KW-1185">Reference proteome</keyword>
<dbReference type="AlphaFoldDB" id="A0A265N9M6"/>
<keyword evidence="2" id="KW-0238">DNA-binding</keyword>
<name>A0A265N9M6_9BACI</name>
<evidence type="ECO:0000256" key="3">
    <source>
        <dbReference type="ARBA" id="ARBA00023163"/>
    </source>
</evidence>
<dbReference type="GO" id="GO:0003677">
    <property type="term" value="F:DNA binding"/>
    <property type="evidence" value="ECO:0007669"/>
    <property type="project" value="UniProtKB-KW"/>
</dbReference>
<accession>A0A265N9M6</accession>
<feature type="domain" description="HTH gntR-type" evidence="4">
    <location>
        <begin position="9"/>
        <end position="77"/>
    </location>
</feature>
<evidence type="ECO:0000256" key="1">
    <source>
        <dbReference type="ARBA" id="ARBA00023015"/>
    </source>
</evidence>
<dbReference type="OrthoDB" id="362473at2"/>
<dbReference type="SMART" id="SM00345">
    <property type="entry name" value="HTH_GNTR"/>
    <property type="match status" value="1"/>
</dbReference>
<dbReference type="InterPro" id="IPR000524">
    <property type="entry name" value="Tscrpt_reg_HTH_GntR"/>
</dbReference>
<evidence type="ECO:0000256" key="2">
    <source>
        <dbReference type="ARBA" id="ARBA00023125"/>
    </source>
</evidence>
<gene>
    <name evidence="5" type="ORF">CIL03_09450</name>
</gene>
<dbReference type="Proteomes" id="UP000216498">
    <property type="component" value="Unassembled WGS sequence"/>
</dbReference>
<dbReference type="Gene3D" id="1.10.10.10">
    <property type="entry name" value="Winged helix-like DNA-binding domain superfamily/Winged helix DNA-binding domain"/>
    <property type="match status" value="1"/>
</dbReference>
<keyword evidence="1" id="KW-0805">Transcription regulation</keyword>
<evidence type="ECO:0000313" key="5">
    <source>
        <dbReference type="EMBL" id="OZU88521.1"/>
    </source>
</evidence>
<reference evidence="5 6" key="1">
    <citation type="submission" date="2017-08" db="EMBL/GenBank/DDBJ databases">
        <title>Virgibacillus indicus sp. nov. and Virgibacillus profoundi sp. nov, two moderately halophilic bacteria isolated from marine sediment by using the Microfluidic Streak Plate.</title>
        <authorList>
            <person name="Xu B."/>
            <person name="Hu B."/>
            <person name="Wang J."/>
            <person name="Zhu Y."/>
            <person name="Huang L."/>
            <person name="Du W."/>
            <person name="Huang Y."/>
        </authorList>
    </citation>
    <scope>NUCLEOTIDE SEQUENCE [LARGE SCALE GENOMIC DNA]</scope>
    <source>
        <strain evidence="5 6">IO3-P2-C2</strain>
    </source>
</reference>
<dbReference type="PROSITE" id="PS50949">
    <property type="entry name" value="HTH_GNTR"/>
    <property type="match status" value="1"/>
</dbReference>
<evidence type="ECO:0000259" key="4">
    <source>
        <dbReference type="PROSITE" id="PS50949"/>
    </source>
</evidence>
<protein>
    <submittedName>
        <fullName evidence="5">GntR family transcriptional regulator</fullName>
    </submittedName>
</protein>
<dbReference type="InterPro" id="IPR036388">
    <property type="entry name" value="WH-like_DNA-bd_sf"/>
</dbReference>
<comment type="caution">
    <text evidence="5">The sequence shown here is derived from an EMBL/GenBank/DDBJ whole genome shotgun (WGS) entry which is preliminary data.</text>
</comment>
<proteinExistence type="predicted"/>